<accession>A0AA87UQP1</accession>
<sequence>MSKVDFGRSVGLVLGRGGLIAVIAVTLIGLLWTLVIALLHIVHSINSNPSYDVLVASPIDVRPDIVADAEIQYATVIFTPTNPDAAALLLESIGVGSRYAVGMLAGIVLIWLAVQLLRRRSFGIGTAIALGVLAVAMLTTSVAAPMLEAQAVVTAVDAAGVPTEPSTPTFGESDETWVVPPTPHWQSFDFSLLALGVVTGLASLLLGRASRLQEETRGLI</sequence>
<keyword evidence="1" id="KW-0472">Membrane</keyword>
<protein>
    <submittedName>
        <fullName evidence="2">Uncharacterized protein</fullName>
    </submittedName>
</protein>
<reference evidence="2 3" key="1">
    <citation type="submission" date="2019-07" db="EMBL/GenBank/DDBJ databases">
        <title>Whole genome shotgun sequence of Agrococcus baldri NBRC 103055.</title>
        <authorList>
            <person name="Hosoyama A."/>
            <person name="Uohara A."/>
            <person name="Ohji S."/>
            <person name="Ichikawa N."/>
        </authorList>
    </citation>
    <scope>NUCLEOTIDE SEQUENCE [LARGE SCALE GENOMIC DNA]</scope>
    <source>
        <strain evidence="2 3">NBRC 103055</strain>
    </source>
</reference>
<evidence type="ECO:0000313" key="2">
    <source>
        <dbReference type="EMBL" id="GEK79201.1"/>
    </source>
</evidence>
<keyword evidence="1" id="KW-0812">Transmembrane</keyword>
<comment type="caution">
    <text evidence="2">The sequence shown here is derived from an EMBL/GenBank/DDBJ whole genome shotgun (WGS) entry which is preliminary data.</text>
</comment>
<organism evidence="2 3">
    <name type="scientific">Agrococcus baldri</name>
    <dbReference type="NCBI Taxonomy" id="153730"/>
    <lineage>
        <taxon>Bacteria</taxon>
        <taxon>Bacillati</taxon>
        <taxon>Actinomycetota</taxon>
        <taxon>Actinomycetes</taxon>
        <taxon>Micrococcales</taxon>
        <taxon>Microbacteriaceae</taxon>
        <taxon>Agrococcus</taxon>
    </lineage>
</organism>
<gene>
    <name evidence="2" type="ORF">ABA31_05520</name>
</gene>
<feature type="transmembrane region" description="Helical" evidence="1">
    <location>
        <begin position="99"/>
        <end position="117"/>
    </location>
</feature>
<evidence type="ECO:0000313" key="3">
    <source>
        <dbReference type="Proteomes" id="UP000321749"/>
    </source>
</evidence>
<dbReference type="EMBL" id="BJUU01000002">
    <property type="protein sequence ID" value="GEK79201.1"/>
    <property type="molecule type" value="Genomic_DNA"/>
</dbReference>
<feature type="transmembrane region" description="Helical" evidence="1">
    <location>
        <begin position="20"/>
        <end position="42"/>
    </location>
</feature>
<feature type="transmembrane region" description="Helical" evidence="1">
    <location>
        <begin position="124"/>
        <end position="144"/>
    </location>
</feature>
<evidence type="ECO:0000256" key="1">
    <source>
        <dbReference type="SAM" id="Phobius"/>
    </source>
</evidence>
<dbReference type="AlphaFoldDB" id="A0AA87UQP1"/>
<keyword evidence="3" id="KW-1185">Reference proteome</keyword>
<dbReference type="RefSeq" id="WP_146792571.1">
    <property type="nucleotide sequence ID" value="NZ_BJUU01000002.1"/>
</dbReference>
<feature type="transmembrane region" description="Helical" evidence="1">
    <location>
        <begin position="190"/>
        <end position="207"/>
    </location>
</feature>
<proteinExistence type="predicted"/>
<keyword evidence="1" id="KW-1133">Transmembrane helix</keyword>
<dbReference type="Proteomes" id="UP000321749">
    <property type="component" value="Unassembled WGS sequence"/>
</dbReference>
<name>A0AA87UQP1_9MICO</name>